<name>A0ABW3CMX5_9ACTN</name>
<accession>A0ABW3CMX5</accession>
<dbReference type="Proteomes" id="UP001597083">
    <property type="component" value="Unassembled WGS sequence"/>
</dbReference>
<keyword evidence="2" id="KW-1185">Reference proteome</keyword>
<evidence type="ECO:0000313" key="1">
    <source>
        <dbReference type="EMBL" id="MFD0855883.1"/>
    </source>
</evidence>
<sequence length="296" mass="33419">MNIESPRAVFHALRSYTGSSAYAEVLSPWLDGNADRLREQLAPLSVHGGWRREVYVFGDLLEQAYALSRLNDVLLLGFQPSLPAGADQPWAHELHLDRPWPAVTVDQYLETFAGLGATPIGARGFDPFFHEIVAVEQAADPDAPIEIIDTLWPGLMLGEMLLSRAGVRVRAGIRHAEAGVADESLLSEVFLRRYRDTQDQSLGWGHNSQWKTDFRRDYLTGEAYHFNVDADHDVDSAPIEPTDQRALLTAEERRDLLRHRCFVRTPENTAARDGWCFDWRLSIPRTDRQGTDRSSV</sequence>
<gene>
    <name evidence="1" type="ORF">ACFQ07_26815</name>
</gene>
<evidence type="ECO:0000313" key="2">
    <source>
        <dbReference type="Proteomes" id="UP001597083"/>
    </source>
</evidence>
<comment type="caution">
    <text evidence="1">The sequence shown here is derived from an EMBL/GenBank/DDBJ whole genome shotgun (WGS) entry which is preliminary data.</text>
</comment>
<reference evidence="2" key="1">
    <citation type="journal article" date="2019" name="Int. J. Syst. Evol. Microbiol.">
        <title>The Global Catalogue of Microorganisms (GCM) 10K type strain sequencing project: providing services to taxonomists for standard genome sequencing and annotation.</title>
        <authorList>
            <consortium name="The Broad Institute Genomics Platform"/>
            <consortium name="The Broad Institute Genome Sequencing Center for Infectious Disease"/>
            <person name="Wu L."/>
            <person name="Ma J."/>
        </authorList>
    </citation>
    <scope>NUCLEOTIDE SEQUENCE [LARGE SCALE GENOMIC DNA]</scope>
    <source>
        <strain evidence="2">JCM 31696</strain>
    </source>
</reference>
<proteinExistence type="predicted"/>
<dbReference type="EMBL" id="JBHTIR010003838">
    <property type="protein sequence ID" value="MFD0855883.1"/>
    <property type="molecule type" value="Genomic_DNA"/>
</dbReference>
<organism evidence="1 2">
    <name type="scientific">Actinomadura adrarensis</name>
    <dbReference type="NCBI Taxonomy" id="1819600"/>
    <lineage>
        <taxon>Bacteria</taxon>
        <taxon>Bacillati</taxon>
        <taxon>Actinomycetota</taxon>
        <taxon>Actinomycetes</taxon>
        <taxon>Streptosporangiales</taxon>
        <taxon>Thermomonosporaceae</taxon>
        <taxon>Actinomadura</taxon>
    </lineage>
</organism>
<protein>
    <submittedName>
        <fullName evidence="1">Uncharacterized protein</fullName>
    </submittedName>
</protein>